<dbReference type="KEGG" id="esj:SJ05684_c12430"/>
<dbReference type="AlphaFoldDB" id="A0A249P9W5"/>
<evidence type="ECO:0000313" key="1">
    <source>
        <dbReference type="EMBL" id="ASY62698.1"/>
    </source>
</evidence>
<keyword evidence="2" id="KW-1185">Reference proteome</keyword>
<reference evidence="1 2" key="1">
    <citation type="submission" date="2017-08" db="EMBL/GenBank/DDBJ databases">
        <title>Multipartite genome sequences of Sinorhizobium species nodulating soybeans.</title>
        <authorList>
            <person name="Tian C.F."/>
        </authorList>
    </citation>
    <scope>NUCLEOTIDE SEQUENCE [LARGE SCALE GENOMIC DNA]</scope>
    <source>
        <strain evidence="1 2">CCBAU 05684</strain>
    </source>
</reference>
<organism evidence="1 2">
    <name type="scientific">Sinorhizobium sojae CCBAU 05684</name>
    <dbReference type="NCBI Taxonomy" id="716928"/>
    <lineage>
        <taxon>Bacteria</taxon>
        <taxon>Pseudomonadati</taxon>
        <taxon>Pseudomonadota</taxon>
        <taxon>Alphaproteobacteria</taxon>
        <taxon>Hyphomicrobiales</taxon>
        <taxon>Rhizobiaceae</taxon>
        <taxon>Sinorhizobium/Ensifer group</taxon>
        <taxon>Sinorhizobium</taxon>
    </lineage>
</organism>
<evidence type="ECO:0008006" key="3">
    <source>
        <dbReference type="Google" id="ProtNLM"/>
    </source>
</evidence>
<dbReference type="EMBL" id="CP023067">
    <property type="protein sequence ID" value="ASY62698.1"/>
    <property type="molecule type" value="Genomic_DNA"/>
</dbReference>
<evidence type="ECO:0000313" key="2">
    <source>
        <dbReference type="Proteomes" id="UP000217211"/>
    </source>
</evidence>
<dbReference type="STRING" id="716928.GCA_000261485_02577"/>
<name>A0A249P9W5_9HYPH</name>
<protein>
    <recommendedName>
        <fullName evidence="3">PAS domain-containing protein</fullName>
    </recommendedName>
</protein>
<dbReference type="RefSeq" id="WP_095694219.1">
    <property type="nucleotide sequence ID" value="NZ_CP023067.1"/>
</dbReference>
<gene>
    <name evidence="1" type="ORF">SJ05684_c12430</name>
</gene>
<proteinExistence type="predicted"/>
<dbReference type="PIRSF" id="PIRSF031878">
    <property type="entry name" value="UCP031878"/>
    <property type="match status" value="1"/>
</dbReference>
<sequence length="202" mass="22507">MRSKTSIELFRYWNATRGDRNLPRRDEIAPGDIRSLLPDVFILQRRPDGTIRFRLAGTRICTLFGGELRDQPFSALWQEAEGAEIDEVAGRVMAECSPMLLTAFCRTAAGETLDLELLLAPLASADGKNDRLLGALSPLTRPQWLRMSPITALITTDLRVLPPLSDMSRNDVDVHPAATSVGVVDGRRRTLQLRVLNGDRRD</sequence>
<dbReference type="eggNOG" id="COG5388">
    <property type="taxonomic scope" value="Bacteria"/>
</dbReference>
<dbReference type="Proteomes" id="UP000217211">
    <property type="component" value="Chromosome"/>
</dbReference>
<accession>A0A249P9W5</accession>
<dbReference type="Pfam" id="PF07310">
    <property type="entry name" value="PAS_5"/>
    <property type="match status" value="1"/>
</dbReference>
<dbReference type="InterPro" id="IPR009922">
    <property type="entry name" value="DUF1457"/>
</dbReference>